<dbReference type="InParanoid" id="G0R1A0"/>
<evidence type="ECO:0000313" key="4">
    <source>
        <dbReference type="Proteomes" id="UP000008983"/>
    </source>
</evidence>
<dbReference type="PANTHER" id="PTHR46344:SF27">
    <property type="entry name" value="KELCH REPEAT SUPERFAMILY PROTEIN"/>
    <property type="match status" value="1"/>
</dbReference>
<keyword evidence="2" id="KW-0677">Repeat</keyword>
<accession>G0R1A0</accession>
<dbReference type="PANTHER" id="PTHR46344">
    <property type="entry name" value="OS02G0202900 PROTEIN"/>
    <property type="match status" value="1"/>
</dbReference>
<keyword evidence="3" id="KW-0378">Hydrolase</keyword>
<dbReference type="OMA" id="ESHTQYH"/>
<dbReference type="GeneID" id="14904834"/>
<dbReference type="Proteomes" id="UP000008983">
    <property type="component" value="Unassembled WGS sequence"/>
</dbReference>
<gene>
    <name evidence="3" type="ORF">IMG5_169300</name>
</gene>
<dbReference type="EC" id="3.6.3.14" evidence="3"/>
<dbReference type="STRING" id="857967.G0R1A0"/>
<dbReference type="SUPFAM" id="SSF117281">
    <property type="entry name" value="Kelch motif"/>
    <property type="match status" value="1"/>
</dbReference>
<dbReference type="InterPro" id="IPR006652">
    <property type="entry name" value="Kelch_1"/>
</dbReference>
<dbReference type="SMART" id="SM00612">
    <property type="entry name" value="Kelch"/>
    <property type="match status" value="2"/>
</dbReference>
<dbReference type="GO" id="GO:0016787">
    <property type="term" value="F:hydrolase activity"/>
    <property type="evidence" value="ECO:0007669"/>
    <property type="project" value="UniProtKB-KW"/>
</dbReference>
<dbReference type="EMBL" id="GL984212">
    <property type="protein sequence ID" value="EGR28733.1"/>
    <property type="molecule type" value="Genomic_DNA"/>
</dbReference>
<dbReference type="AlphaFoldDB" id="G0R1A0"/>
<protein>
    <submittedName>
        <fullName evidence="3">Kelch motif family protein, putative</fullName>
        <ecNumber evidence="3">3.4.24.80</ecNumber>
        <ecNumber evidence="3">3.6.3.14</ecNumber>
    </submittedName>
</protein>
<keyword evidence="1" id="KW-0880">Kelch repeat</keyword>
<dbReference type="EC" id="3.4.24.80" evidence="3"/>
<dbReference type="RefSeq" id="XP_004029969.1">
    <property type="nucleotide sequence ID" value="XM_004029921.1"/>
</dbReference>
<sequence>MLQDGLITYPNNINFLYCQIHQDEIYTNFCTKQECLKPLCPECIDHHNKNHSKQNTYAILISLKVLKSQCVERLKLCKDKLLQYQDFLDGKNTLLANDFFDEGLIQIKNARENLINMIQKYFNQIEEEYSSRIRSFSKRDTDINNILEQIKSFSGEIEQIYQNIQSPYFIKGIQETMNFDLQTKMKIFENQIQEIDKNHNINQIDIIIDKKRLEFVKMELNKYIQLGQTQNQEIDYLQENVENNFNLYSEVIGNNLLECLFIIQSNYFIQSNKFLPFLSSISKQLYLFDIEKPKLYQNIQIWQDIPEFHKIVVCPGGQIFLLGGVIKGVQVNNVYQWSFNKQQFIPKSNMIQARSSFSAIYLKEKIYVVGGYKEGQQAIQNCEVYDIKKDIWKEIATFKIPDLLPSVCAFQDEYLVKIGDNNVEIYDIQYDKWFLANRNQKQIGKFQNWYNCGIIQINKEEIVIIGGQYKNFISDQIFVFNFYKSCKDQFFYQIKNIEYLKLPFKDVFYNNIVIDGGKLFWLQNVFDAQKQNQQKIFKRIIIFDGYQFNFQLINL</sequence>
<reference evidence="3 4" key="1">
    <citation type="submission" date="2011-07" db="EMBL/GenBank/DDBJ databases">
        <authorList>
            <person name="Coyne R."/>
            <person name="Brami D."/>
            <person name="Johnson J."/>
            <person name="Hostetler J."/>
            <person name="Hannick L."/>
            <person name="Clark T."/>
            <person name="Cassidy-Hanley D."/>
            <person name="Inman J."/>
        </authorList>
    </citation>
    <scope>NUCLEOTIDE SEQUENCE [LARGE SCALE GENOMIC DNA]</scope>
    <source>
        <strain evidence="3 4">G5</strain>
    </source>
</reference>
<name>G0R1A0_ICHMU</name>
<dbReference type="Pfam" id="PF01344">
    <property type="entry name" value="Kelch_1"/>
    <property type="match status" value="1"/>
</dbReference>
<dbReference type="eggNOG" id="KOG4441">
    <property type="taxonomic scope" value="Eukaryota"/>
</dbReference>
<organism evidence="3 4">
    <name type="scientific">Ichthyophthirius multifiliis</name>
    <name type="common">White spot disease agent</name>
    <name type="synonym">Ich</name>
    <dbReference type="NCBI Taxonomy" id="5932"/>
    <lineage>
        <taxon>Eukaryota</taxon>
        <taxon>Sar</taxon>
        <taxon>Alveolata</taxon>
        <taxon>Ciliophora</taxon>
        <taxon>Intramacronucleata</taxon>
        <taxon>Oligohymenophorea</taxon>
        <taxon>Hymenostomatida</taxon>
        <taxon>Ophryoglenina</taxon>
        <taxon>Ichthyophthirius</taxon>
    </lineage>
</organism>
<proteinExistence type="predicted"/>
<dbReference type="SUPFAM" id="SSF57845">
    <property type="entry name" value="B-box zinc-binding domain"/>
    <property type="match status" value="1"/>
</dbReference>
<dbReference type="Gene3D" id="2.120.10.80">
    <property type="entry name" value="Kelch-type beta propeller"/>
    <property type="match status" value="1"/>
</dbReference>
<dbReference type="OrthoDB" id="286174at2759"/>
<keyword evidence="4" id="KW-1185">Reference proteome</keyword>
<evidence type="ECO:0000256" key="1">
    <source>
        <dbReference type="ARBA" id="ARBA00022441"/>
    </source>
</evidence>
<dbReference type="InterPro" id="IPR015915">
    <property type="entry name" value="Kelch-typ_b-propeller"/>
</dbReference>
<evidence type="ECO:0000313" key="3">
    <source>
        <dbReference type="EMBL" id="EGR28733.1"/>
    </source>
</evidence>
<evidence type="ECO:0000256" key="2">
    <source>
        <dbReference type="ARBA" id="ARBA00022737"/>
    </source>
</evidence>